<dbReference type="EMBL" id="CAJNOK010001228">
    <property type="protein sequence ID" value="CAF0800324.1"/>
    <property type="molecule type" value="Genomic_DNA"/>
</dbReference>
<reference evidence="2" key="1">
    <citation type="submission" date="2021-02" db="EMBL/GenBank/DDBJ databases">
        <authorList>
            <person name="Nowell W R."/>
        </authorList>
    </citation>
    <scope>NUCLEOTIDE SEQUENCE</scope>
</reference>
<dbReference type="Proteomes" id="UP000677228">
    <property type="component" value="Unassembled WGS sequence"/>
</dbReference>
<name>A0A8S2H0K2_9BILA</name>
<proteinExistence type="predicted"/>
<dbReference type="AlphaFoldDB" id="A0A8S2H0K2"/>
<sequence length="362" mass="42400">MASTQPSSSQCEIHGLENLEEYYLVWCDKLANNVVKENIEQKLRTIINYLKIFDNIEICEKYIRENIKNLKVILIVSDQFGQIIVPRLQDLSQLMAVYVYCEEKQSSEQWTQQFQKNTPSPVHFIPVGKVYIQVLFFNIQVKGVLTQIDELIESIKHDQKHREKYDETISISIFDPSNKEKSTTGLNSSFMYQQLLTDILIQMESTSADKKELVDACQFFYKDNGEQLKILNDFDQTYSSNQALWWYPRESFLYRLLNKALRIANIDLLFLFRFFIRDLHKQLGELYRSQQDLDQQTLRVYRGQIMSNDEIEQMKSSTGQLLSMNSFLSTSSNRQVALEFATISRNIDGRDMCLLEISADKT</sequence>
<comment type="caution">
    <text evidence="2">The sequence shown here is derived from an EMBL/GenBank/DDBJ whole genome shotgun (WGS) entry which is preliminary data.</text>
</comment>
<evidence type="ECO:0000313" key="3">
    <source>
        <dbReference type="Proteomes" id="UP000682733"/>
    </source>
</evidence>
<dbReference type="SUPFAM" id="SSF56399">
    <property type="entry name" value="ADP-ribosylation"/>
    <property type="match status" value="1"/>
</dbReference>
<dbReference type="Proteomes" id="UP000682733">
    <property type="component" value="Unassembled WGS sequence"/>
</dbReference>
<dbReference type="EMBL" id="CAJOBA010001228">
    <property type="protein sequence ID" value="CAF3583635.1"/>
    <property type="molecule type" value="Genomic_DNA"/>
</dbReference>
<gene>
    <name evidence="1" type="ORF">OVA965_LOCUS4611</name>
    <name evidence="2" type="ORF">TMI583_LOCUS4609</name>
</gene>
<accession>A0A8S2H0K2</accession>
<evidence type="ECO:0000313" key="1">
    <source>
        <dbReference type="EMBL" id="CAF0800324.1"/>
    </source>
</evidence>
<dbReference type="Gene3D" id="3.90.176.10">
    <property type="entry name" value="Toxin ADP-ribosyltransferase, Chain A, domain 1"/>
    <property type="match status" value="1"/>
</dbReference>
<protein>
    <submittedName>
        <fullName evidence="2">Uncharacterized protein</fullName>
    </submittedName>
</protein>
<organism evidence="2 3">
    <name type="scientific">Didymodactylos carnosus</name>
    <dbReference type="NCBI Taxonomy" id="1234261"/>
    <lineage>
        <taxon>Eukaryota</taxon>
        <taxon>Metazoa</taxon>
        <taxon>Spiralia</taxon>
        <taxon>Gnathifera</taxon>
        <taxon>Rotifera</taxon>
        <taxon>Eurotatoria</taxon>
        <taxon>Bdelloidea</taxon>
        <taxon>Philodinida</taxon>
        <taxon>Philodinidae</taxon>
        <taxon>Didymodactylos</taxon>
    </lineage>
</organism>
<evidence type="ECO:0000313" key="2">
    <source>
        <dbReference type="EMBL" id="CAF3583635.1"/>
    </source>
</evidence>